<keyword evidence="3" id="KW-1185">Reference proteome</keyword>
<feature type="region of interest" description="Disordered" evidence="1">
    <location>
        <begin position="655"/>
        <end position="680"/>
    </location>
</feature>
<gene>
    <name evidence="2" type="ORF">C6P46_005317</name>
</gene>
<dbReference type="GO" id="GO:0006629">
    <property type="term" value="P:lipid metabolic process"/>
    <property type="evidence" value="ECO:0007669"/>
    <property type="project" value="InterPro"/>
</dbReference>
<evidence type="ECO:0000313" key="3">
    <source>
        <dbReference type="Proteomes" id="UP000777482"/>
    </source>
</evidence>
<dbReference type="EMBL" id="PUHQ01000057">
    <property type="protein sequence ID" value="KAG0659146.1"/>
    <property type="molecule type" value="Genomic_DNA"/>
</dbReference>
<dbReference type="PANTHER" id="PTHR11440">
    <property type="entry name" value="LECITHIN-CHOLESTEROL ACYLTRANSFERASE-RELATED"/>
    <property type="match status" value="1"/>
</dbReference>
<feature type="region of interest" description="Disordered" evidence="1">
    <location>
        <begin position="62"/>
        <end position="140"/>
    </location>
</feature>
<dbReference type="Gene3D" id="3.40.50.1820">
    <property type="entry name" value="alpha/beta hydrolase"/>
    <property type="match status" value="1"/>
</dbReference>
<feature type="compositionally biased region" description="Acidic residues" evidence="1">
    <location>
        <begin position="214"/>
        <end position="228"/>
    </location>
</feature>
<feature type="compositionally biased region" description="Low complexity" evidence="1">
    <location>
        <begin position="401"/>
        <end position="415"/>
    </location>
</feature>
<feature type="compositionally biased region" description="Low complexity" evidence="1">
    <location>
        <begin position="94"/>
        <end position="113"/>
    </location>
</feature>
<feature type="compositionally biased region" description="Low complexity" evidence="1">
    <location>
        <begin position="122"/>
        <end position="131"/>
    </location>
</feature>
<feature type="region of interest" description="Disordered" evidence="1">
    <location>
        <begin position="703"/>
        <end position="749"/>
    </location>
</feature>
<dbReference type="AlphaFoldDB" id="A0A9P7B547"/>
<dbReference type="SUPFAM" id="SSF53474">
    <property type="entry name" value="alpha/beta-Hydrolases"/>
    <property type="match status" value="1"/>
</dbReference>
<comment type="caution">
    <text evidence="2">The sequence shown here is derived from an EMBL/GenBank/DDBJ whole genome shotgun (WGS) entry which is preliminary data.</text>
</comment>
<sequence length="911" mass="97724">MLGYENRARRASLAWLGASGAAGSSPNSRRRPPYPYYYCRDLASAAELLPTLAMATTVPGAPTDLSHAPGPSASTSTTNATSLLSRVKRKISVRRSSSSNSSSTSSLASLGRSWLKGGGGDAPTATGAGAALSDEPRPYMNYTIAPPEHREVRLQFPGSSIHKLTRVPWKKNTALHAVMDSLPSLSIGSLHAPHLPSFPFSFRPFGNNNNGPEVYEDSEEDEDDDDDGSGSTPPPMMTPPMMTPPRPQQPRSAPSSRRPSASNPSLSPPLSAPRFSRRSSDPKISASSPDPIERLYGNVVMLGGYRGSVLRDAKTHKRLWIPLKVGFGLRKADLGLGLEPEDELRSAETVIATSMLAQVGGWIDLGKKLKCVCSLSFARVAAERAEPHAFLSNRERLKQVSSSQLHPPSHLSFPFSSPPPSPSATDPSRPPLRFHSWGYDWRRSLELSSAELVQYLERLKFESAARGEGPDGNGLGATVIAHSMGGLVVLHALARAADPTIIRGIVFAGTPWQGCVNTLGPLRLGGGVAFNAKIGTPDICFSWRSGFYFLPRPPAELAAITPRASLDAAAAAERTTGDHHDDGESQKKPSASGLAVGTDEGPAANVTLPPSSPTSMPLPSLLTGCFEDPSGNPITLDFFSPQTWATHELSPVPAGMDFSHPSSPVKRLQRRRSSAESGRNAFPLAAGIGNLGEQRSPLGDAVQDAMQGAADRIHSMRSHHGEEDDGSEDGSAGSPASGARPVHDGAAADRTEEQLNAEAERLAQQAQEVDTVYRYLADTLSRARQFQRDLIDLYDPAKADRYPPMTIITSRKTPTVRGILVTSKEDIAREGYERLLWAEGDGIVLYESASRLPGDPELEGRKRTGDPANDRWHAHLRGVVETNHGHVGMLGDLDAVRKCFELLYGPAAPRH</sequence>
<evidence type="ECO:0000313" key="2">
    <source>
        <dbReference type="EMBL" id="KAG0659146.1"/>
    </source>
</evidence>
<feature type="region of interest" description="Disordered" evidence="1">
    <location>
        <begin position="568"/>
        <end position="616"/>
    </location>
</feature>
<dbReference type="OrthoDB" id="10250441at2759"/>
<feature type="compositionally biased region" description="Low complexity" evidence="1">
    <location>
        <begin position="249"/>
        <end position="265"/>
    </location>
</feature>
<name>A0A9P7B547_RHOMI</name>
<protein>
    <submittedName>
        <fullName evidence="2">Uncharacterized protein</fullName>
    </submittedName>
</protein>
<feature type="compositionally biased region" description="Basic and acidic residues" evidence="1">
    <location>
        <begin position="711"/>
        <end position="722"/>
    </location>
</feature>
<feature type="region of interest" description="Disordered" evidence="1">
    <location>
        <begin position="201"/>
        <end position="290"/>
    </location>
</feature>
<feature type="compositionally biased region" description="Low complexity" evidence="1">
    <location>
        <begin position="72"/>
        <end position="85"/>
    </location>
</feature>
<feature type="compositionally biased region" description="Low complexity" evidence="1">
    <location>
        <begin position="607"/>
        <end position="616"/>
    </location>
</feature>
<feature type="region of interest" description="Disordered" evidence="1">
    <location>
        <begin position="401"/>
        <end position="429"/>
    </location>
</feature>
<organism evidence="2 3">
    <name type="scientific">Rhodotorula mucilaginosa</name>
    <name type="common">Yeast</name>
    <name type="synonym">Rhodotorula rubra</name>
    <dbReference type="NCBI Taxonomy" id="5537"/>
    <lineage>
        <taxon>Eukaryota</taxon>
        <taxon>Fungi</taxon>
        <taxon>Dikarya</taxon>
        <taxon>Basidiomycota</taxon>
        <taxon>Pucciniomycotina</taxon>
        <taxon>Microbotryomycetes</taxon>
        <taxon>Sporidiobolales</taxon>
        <taxon>Sporidiobolaceae</taxon>
        <taxon>Rhodotorula</taxon>
    </lineage>
</organism>
<dbReference type="Pfam" id="PF02450">
    <property type="entry name" value="LCAT"/>
    <property type="match status" value="1"/>
</dbReference>
<feature type="compositionally biased region" description="Basic and acidic residues" evidence="1">
    <location>
        <begin position="575"/>
        <end position="587"/>
    </location>
</feature>
<dbReference type="InterPro" id="IPR003386">
    <property type="entry name" value="LACT/PDAT_acylTrfase"/>
</dbReference>
<evidence type="ECO:0000256" key="1">
    <source>
        <dbReference type="SAM" id="MobiDB-lite"/>
    </source>
</evidence>
<dbReference type="GO" id="GO:0008374">
    <property type="term" value="F:O-acyltransferase activity"/>
    <property type="evidence" value="ECO:0007669"/>
    <property type="project" value="InterPro"/>
</dbReference>
<dbReference type="InterPro" id="IPR029058">
    <property type="entry name" value="AB_hydrolase_fold"/>
</dbReference>
<reference evidence="2 3" key="1">
    <citation type="submission" date="2020-11" db="EMBL/GenBank/DDBJ databases">
        <title>Kefir isolates.</title>
        <authorList>
            <person name="Marcisauskas S."/>
            <person name="Kim Y."/>
            <person name="Blasche S."/>
        </authorList>
    </citation>
    <scope>NUCLEOTIDE SEQUENCE [LARGE SCALE GENOMIC DNA]</scope>
    <source>
        <strain evidence="2 3">KR</strain>
    </source>
</reference>
<accession>A0A9P7B547</accession>
<dbReference type="Proteomes" id="UP000777482">
    <property type="component" value="Unassembled WGS sequence"/>
</dbReference>
<feature type="compositionally biased region" description="Pro residues" evidence="1">
    <location>
        <begin position="232"/>
        <end position="248"/>
    </location>
</feature>
<proteinExistence type="predicted"/>